<gene>
    <name evidence="2" type="primary">LOC110799737</name>
</gene>
<dbReference type="GeneID" id="110799737"/>
<dbReference type="KEGG" id="soe:110799737"/>
<proteinExistence type="predicted"/>
<dbReference type="RefSeq" id="XP_021860704.2">
    <property type="nucleotide sequence ID" value="XM_022005012.2"/>
</dbReference>
<dbReference type="PANTHER" id="PTHR33647">
    <property type="entry name" value="OS01G0793900 PROTEIN"/>
    <property type="match status" value="1"/>
</dbReference>
<sequence>MGNCLRHETKAEWAGEDWTPAMMTDSEMKKGDDNEYCYSGSNMIKEVKVKITKKQLEELLGKMNVDVQQQKQGLSSGQILGKLVKVSVYSETTHHKSWRPRLQTIPEL</sequence>
<name>A0A9R0J698_SPIOL</name>
<dbReference type="AlphaFoldDB" id="A0A9R0J698"/>
<accession>A0A9R0J698</accession>
<protein>
    <submittedName>
        <fullName evidence="2">Uncharacterized protein</fullName>
    </submittedName>
</protein>
<dbReference type="PANTHER" id="PTHR33647:SF5">
    <property type="entry name" value="OS01G0793900 PROTEIN"/>
    <property type="match status" value="1"/>
</dbReference>
<reference evidence="1" key="1">
    <citation type="journal article" date="2021" name="Nat. Commun.">
        <title>Genomic analyses provide insights into spinach domestication and the genetic basis of agronomic traits.</title>
        <authorList>
            <person name="Cai X."/>
            <person name="Sun X."/>
            <person name="Xu C."/>
            <person name="Sun H."/>
            <person name="Wang X."/>
            <person name="Ge C."/>
            <person name="Zhang Z."/>
            <person name="Wang Q."/>
            <person name="Fei Z."/>
            <person name="Jiao C."/>
            <person name="Wang Q."/>
        </authorList>
    </citation>
    <scope>NUCLEOTIDE SEQUENCE [LARGE SCALE GENOMIC DNA]</scope>
    <source>
        <strain evidence="1">cv. Varoflay</strain>
    </source>
</reference>
<dbReference type="Proteomes" id="UP000813463">
    <property type="component" value="Chromosome 4"/>
</dbReference>
<reference evidence="2" key="2">
    <citation type="submission" date="2025-08" db="UniProtKB">
        <authorList>
            <consortium name="RefSeq"/>
        </authorList>
    </citation>
    <scope>IDENTIFICATION</scope>
    <source>
        <tissue evidence="2">Leaf</tissue>
    </source>
</reference>
<keyword evidence="1" id="KW-1185">Reference proteome</keyword>
<evidence type="ECO:0000313" key="1">
    <source>
        <dbReference type="Proteomes" id="UP000813463"/>
    </source>
</evidence>
<organism evidence="1 2">
    <name type="scientific">Spinacia oleracea</name>
    <name type="common">Spinach</name>
    <dbReference type="NCBI Taxonomy" id="3562"/>
    <lineage>
        <taxon>Eukaryota</taxon>
        <taxon>Viridiplantae</taxon>
        <taxon>Streptophyta</taxon>
        <taxon>Embryophyta</taxon>
        <taxon>Tracheophyta</taxon>
        <taxon>Spermatophyta</taxon>
        <taxon>Magnoliopsida</taxon>
        <taxon>eudicotyledons</taxon>
        <taxon>Gunneridae</taxon>
        <taxon>Pentapetalae</taxon>
        <taxon>Caryophyllales</taxon>
        <taxon>Chenopodiaceae</taxon>
        <taxon>Chenopodioideae</taxon>
        <taxon>Anserineae</taxon>
        <taxon>Spinacia</taxon>
    </lineage>
</organism>
<evidence type="ECO:0000313" key="2">
    <source>
        <dbReference type="RefSeq" id="XP_021860704.2"/>
    </source>
</evidence>